<name>A0A426U4X5_9CHLR</name>
<proteinExistence type="predicted"/>
<dbReference type="Gene3D" id="3.40.50.300">
    <property type="entry name" value="P-loop containing nucleotide triphosphate hydrolases"/>
    <property type="match status" value="1"/>
</dbReference>
<sequence length="714" mass="79361">MNQSDPSRHINQSQQQGGTSLGAFNQFKDVHIGDAFRGDKITIFQLITYTGEAAPRDPAMHVALLRAYRSEVELRYAQWRRRYATLPLVALPVATRSGAAPHYEREELFFSTWRQAQRTDEQPAGGESALRQHTFTDLRDGLACYDHMLLLGPPGGGKTTALWRLALDSAESGLEDANARLPVFVRLGGLQPGQSLRDLLHADLASAVFVDANGLRFPLEGHRALAGLLDELLSEGNLILLWDGLNEVARSRFATVAQELDAFRRAHPGCIGGPRNTSVTTCRADDHALLLEASDGDPYPVQRVRIEGLDSDTIQQMVVGLLGAERGKALLKALTEPAHAALAELARTPLLLTMLCEVYDATSELPRNRGQLLKRFVSHRWKWEQERRPEGWIAAEVQERALARLAYAITESSGRGTSVSLSWATWYLPVGRAIDLTELLRQAQAADLIELLGDGAQLRFSHQLVQEYFAAVELRAKLQAATQQGAWPLVGGVVQTLRLRQYARPGVRTGWEETLLLLAGLDGEGSLASTLIRTFLDDPLRAAQLAIASDQALAPELQAEVTNALERMYRDTNLPHERRIDAGSHYSTLTYPWLPVTLKEWQRELARRNQRFGTPEGYFCYIPAGTYRIGGWEGKKAAVDLTLPAFWIARLPITVAQFARFVAEGYRDDGYWTANGLYWRGERIAPYEWGNPPLSAANQPVLHVSWYEASAFCA</sequence>
<protein>
    <recommendedName>
        <fullName evidence="1">Sulfatase-modifying factor enzyme-like domain-containing protein</fullName>
    </recommendedName>
</protein>
<evidence type="ECO:0000313" key="2">
    <source>
        <dbReference type="EMBL" id="RRR74980.1"/>
    </source>
</evidence>
<dbReference type="AlphaFoldDB" id="A0A426U4X5"/>
<dbReference type="InterPro" id="IPR042095">
    <property type="entry name" value="SUMF_sf"/>
</dbReference>
<dbReference type="InterPro" id="IPR016187">
    <property type="entry name" value="CTDL_fold"/>
</dbReference>
<dbReference type="Gene3D" id="3.90.1580.10">
    <property type="entry name" value="paralog of FGE (formylglycine-generating enzyme)"/>
    <property type="match status" value="1"/>
</dbReference>
<evidence type="ECO:0000313" key="3">
    <source>
        <dbReference type="Proteomes" id="UP000280307"/>
    </source>
</evidence>
<accession>A0A426U4X5</accession>
<dbReference type="InterPro" id="IPR027417">
    <property type="entry name" value="P-loop_NTPase"/>
</dbReference>
<dbReference type="InterPro" id="IPR051043">
    <property type="entry name" value="Sulfatase_Mod_Factor_Kinase"/>
</dbReference>
<evidence type="ECO:0000259" key="1">
    <source>
        <dbReference type="Pfam" id="PF03781"/>
    </source>
</evidence>
<gene>
    <name evidence="2" type="ORF">EI684_05825</name>
</gene>
<dbReference type="EMBL" id="RSAS01000223">
    <property type="protein sequence ID" value="RRR74980.1"/>
    <property type="molecule type" value="Genomic_DNA"/>
</dbReference>
<dbReference type="Proteomes" id="UP000280307">
    <property type="component" value="Unassembled WGS sequence"/>
</dbReference>
<comment type="caution">
    <text evidence="2">The sequence shown here is derived from an EMBL/GenBank/DDBJ whole genome shotgun (WGS) entry which is preliminary data.</text>
</comment>
<reference evidence="2 3" key="1">
    <citation type="submission" date="2018-12" db="EMBL/GenBank/DDBJ databases">
        <title>Genome Sequence of Candidatus Viridilinea halotolerans isolated from saline sulfide-rich spring.</title>
        <authorList>
            <person name="Grouzdev D.S."/>
            <person name="Burganskaya E.I."/>
            <person name="Krutkina M.S."/>
            <person name="Sukhacheva M.V."/>
            <person name="Gorlenko V.M."/>
        </authorList>
    </citation>
    <scope>NUCLEOTIDE SEQUENCE [LARGE SCALE GENOMIC DNA]</scope>
    <source>
        <strain evidence="2">Chok-6</strain>
    </source>
</reference>
<dbReference type="InterPro" id="IPR005532">
    <property type="entry name" value="SUMF_dom"/>
</dbReference>
<dbReference type="SUPFAM" id="SSF52540">
    <property type="entry name" value="P-loop containing nucleoside triphosphate hydrolases"/>
    <property type="match status" value="1"/>
</dbReference>
<feature type="domain" description="Sulfatase-modifying factor enzyme-like" evidence="1">
    <location>
        <begin position="621"/>
        <end position="714"/>
    </location>
</feature>
<dbReference type="Pfam" id="PF03781">
    <property type="entry name" value="FGE-sulfatase"/>
    <property type="match status" value="1"/>
</dbReference>
<dbReference type="PANTHER" id="PTHR23150">
    <property type="entry name" value="SULFATASE MODIFYING FACTOR 1, 2"/>
    <property type="match status" value="1"/>
</dbReference>
<dbReference type="SUPFAM" id="SSF56436">
    <property type="entry name" value="C-type lectin-like"/>
    <property type="match status" value="1"/>
</dbReference>
<organism evidence="2 3">
    <name type="scientific">Candidatus Viridilinea halotolerans</name>
    <dbReference type="NCBI Taxonomy" id="2491704"/>
    <lineage>
        <taxon>Bacteria</taxon>
        <taxon>Bacillati</taxon>
        <taxon>Chloroflexota</taxon>
        <taxon>Chloroflexia</taxon>
        <taxon>Chloroflexales</taxon>
        <taxon>Chloroflexineae</taxon>
        <taxon>Oscillochloridaceae</taxon>
        <taxon>Candidatus Viridilinea</taxon>
    </lineage>
</organism>